<dbReference type="RefSeq" id="WP_087106586.1">
    <property type="nucleotide sequence ID" value="NZ_CBCSCN010000004.1"/>
</dbReference>
<dbReference type="Pfam" id="PF03968">
    <property type="entry name" value="LptD_N"/>
    <property type="match status" value="1"/>
</dbReference>
<proteinExistence type="inferred from homology"/>
<dbReference type="InterPro" id="IPR020889">
    <property type="entry name" value="LipoPS_assembly_LptD"/>
</dbReference>
<evidence type="ECO:0000259" key="5">
    <source>
        <dbReference type="Pfam" id="PF03968"/>
    </source>
</evidence>
<evidence type="ECO:0000256" key="4">
    <source>
        <dbReference type="HAMAP-Rule" id="MF_01411"/>
    </source>
</evidence>
<evidence type="ECO:0000313" key="7">
    <source>
        <dbReference type="EMBL" id="SMA35416.1"/>
    </source>
</evidence>
<organism evidence="7 8">
    <name type="scientific">Parendozoicomonas haliclonae</name>
    <dbReference type="NCBI Taxonomy" id="1960125"/>
    <lineage>
        <taxon>Bacteria</taxon>
        <taxon>Pseudomonadati</taxon>
        <taxon>Pseudomonadota</taxon>
        <taxon>Gammaproteobacteria</taxon>
        <taxon>Oceanospirillales</taxon>
        <taxon>Endozoicomonadaceae</taxon>
        <taxon>Parendozoicomonas</taxon>
    </lineage>
</organism>
<dbReference type="GO" id="GO:0009279">
    <property type="term" value="C:cell outer membrane"/>
    <property type="evidence" value="ECO:0007669"/>
    <property type="project" value="UniProtKB-SubCell"/>
</dbReference>
<dbReference type="Pfam" id="PF04453">
    <property type="entry name" value="LptD"/>
    <property type="match status" value="1"/>
</dbReference>
<dbReference type="EMBL" id="FWPT01000001">
    <property type="protein sequence ID" value="SMA35416.1"/>
    <property type="molecule type" value="Genomic_DNA"/>
</dbReference>
<evidence type="ECO:0000256" key="1">
    <source>
        <dbReference type="ARBA" id="ARBA00022729"/>
    </source>
</evidence>
<dbReference type="PANTHER" id="PTHR30189:SF1">
    <property type="entry name" value="LPS-ASSEMBLY PROTEIN LPTD"/>
    <property type="match status" value="1"/>
</dbReference>
<comment type="subunit">
    <text evidence="4">Component of the lipopolysaccharide transport and assembly complex. Interacts with LptE and LptA.</text>
</comment>
<dbReference type="AlphaFoldDB" id="A0A1X7AFE2"/>
<dbReference type="GO" id="GO:0043165">
    <property type="term" value="P:Gram-negative-bacterium-type cell outer membrane assembly"/>
    <property type="evidence" value="ECO:0007669"/>
    <property type="project" value="UniProtKB-UniRule"/>
</dbReference>
<comment type="caution">
    <text evidence="4">Lacks conserved residue(s) required for the propagation of feature annotation.</text>
</comment>
<dbReference type="GO" id="GO:0015920">
    <property type="term" value="P:lipopolysaccharide transport"/>
    <property type="evidence" value="ECO:0007669"/>
    <property type="project" value="InterPro"/>
</dbReference>
<dbReference type="GO" id="GO:1990351">
    <property type="term" value="C:transporter complex"/>
    <property type="evidence" value="ECO:0007669"/>
    <property type="project" value="TreeGrafter"/>
</dbReference>
<comment type="similarity">
    <text evidence="4">Belongs to the LptD family.</text>
</comment>
<keyword evidence="8" id="KW-1185">Reference proteome</keyword>
<dbReference type="OrthoDB" id="9760225at2"/>
<dbReference type="HAMAP" id="MF_01411">
    <property type="entry name" value="LPS_assembly_LptD"/>
    <property type="match status" value="1"/>
</dbReference>
<feature type="domain" description="Organic solvent tolerance-like N-terminal" evidence="5">
    <location>
        <begin position="182"/>
        <end position="312"/>
    </location>
</feature>
<keyword evidence="3 4" id="KW-0998">Cell outer membrane</keyword>
<keyword evidence="2 4" id="KW-0472">Membrane</keyword>
<dbReference type="InterPro" id="IPR005653">
    <property type="entry name" value="OstA-like_N"/>
</dbReference>
<dbReference type="InterPro" id="IPR050218">
    <property type="entry name" value="LptD"/>
</dbReference>
<feature type="signal peptide" evidence="4">
    <location>
        <begin position="1"/>
        <end position="28"/>
    </location>
</feature>
<dbReference type="PANTHER" id="PTHR30189">
    <property type="entry name" value="LPS-ASSEMBLY PROTEIN"/>
    <property type="match status" value="1"/>
</dbReference>
<feature type="chain" id="PRO_5010891977" description="LPS-assembly protein LptD" evidence="4">
    <location>
        <begin position="29"/>
        <end position="960"/>
    </location>
</feature>
<evidence type="ECO:0000313" key="8">
    <source>
        <dbReference type="Proteomes" id="UP000196573"/>
    </source>
</evidence>
<comment type="subcellular location">
    <subcellularLocation>
        <location evidence="4">Cell outer membrane</location>
    </subcellularLocation>
</comment>
<evidence type="ECO:0000259" key="6">
    <source>
        <dbReference type="Pfam" id="PF04453"/>
    </source>
</evidence>
<comment type="function">
    <text evidence="4">Together with LptE, is involved in the assembly of lipopolysaccharide (LPS) at the surface of the outer membrane.</text>
</comment>
<gene>
    <name evidence="4 7" type="primary">lptD</name>
    <name evidence="7" type="ORF">EHSB41UT_00526</name>
</gene>
<reference evidence="7 8" key="1">
    <citation type="submission" date="2017-03" db="EMBL/GenBank/DDBJ databases">
        <authorList>
            <person name="Afonso C.L."/>
            <person name="Miller P.J."/>
            <person name="Scott M.A."/>
            <person name="Spackman E."/>
            <person name="Goraichik I."/>
            <person name="Dimitrov K.M."/>
            <person name="Suarez D.L."/>
            <person name="Swayne D.E."/>
        </authorList>
    </citation>
    <scope>NUCLEOTIDE SEQUENCE [LARGE SCALE GENOMIC DNA]</scope>
    <source>
        <strain evidence="7">SB41UT1</strain>
    </source>
</reference>
<evidence type="ECO:0000256" key="2">
    <source>
        <dbReference type="ARBA" id="ARBA00023136"/>
    </source>
</evidence>
<sequence length="960" mass="108636" precursor="true">MAKNIFILKNKLPLVITTGLMVSTPVLPAIANQALSNDSQWLCQQDSSGGGWQCNIAPRKQGPIPFAQRAVVKPAVKQKASVPVTITETSSQASAASAATAQTAPAGANVSVLPVSVTAATSGPTTSVSQAFSSLDWRRIDELSLFKQKQRRAMVCEGFYQEPNRPGIDYKGDPADAPIYAESDNSSYNENGKGTLSGNVVVRQGYRQIESNTAHLNRNSSEADFVGDVVIREPNLLLVGDRADVNMDSGYAEISNAKYVFHQEGIRGEATNIVRRESGVIELNKATYTTCPPGECTWKMNGKQVELNPNSGFGTATHATVDLYGLPIFYTPWITFPIDDRRKSGLLFPTFAWGFEGDSNGFDYTQPIYWNIAPNMDATITPRIMTRRGGLLETEFRYLSQHSYTELGGAYTTPDRQEKKNLYYDRNRWLVNMNHRQQLSHNWNVDANFTNVSDREYFNDFGSDLKVESTDPLHQQVYATYQSSGSDLYQWGVKIGTQHLKNMTDDGDDPYNKNIDLTFDGNWGEGVGLGFDYLVNYTDFLRDKEWKYLRQEQVNERNETYKSIWGEGSGINNAVGGRLYTEAGTKYRFENSYSFIEPGVKMRSVHYRLDRLSDSYINGVGSRDKAERPDTTAPTAYLDGGMFFERPTALAGLKMTQTLEPRMRYVYTPYRSGQSLNPDLDSNNSTFSYGSLWRDDRFSGYDRIGDTNQLSLGLTTRFLEENGYERFRFSIGQIVYFEDRKVYIDPTLDEGINEDTNLGEENQRLVDANKASRSPIATQMVWNIRPDLRLTQDWVYNTDKSWNQDYAFGVQYLPQPGAVVNLRYQYRNQVERALKHSNGPDKGNNVIDPITNKPVFVNGDMEEATFSTVWPLSSQWSVMARYTYDMTNKRKMDRAFGFEQDSCCYTMRVMYRNWIDPDEDIDVAEKDKGIFFEFVLKGLGNITTSKVTEFLRDVSGYSSR</sequence>
<dbReference type="Proteomes" id="UP000196573">
    <property type="component" value="Unassembled WGS sequence"/>
</dbReference>
<dbReference type="InterPro" id="IPR007543">
    <property type="entry name" value="LptD_C"/>
</dbReference>
<feature type="domain" description="LptD C-terminal" evidence="6">
    <location>
        <begin position="426"/>
        <end position="876"/>
    </location>
</feature>
<accession>A0A1X7AFE2</accession>
<name>A0A1X7AFE2_9GAMM</name>
<protein>
    <recommendedName>
        <fullName evidence="4">LPS-assembly protein LptD</fullName>
    </recommendedName>
</protein>
<evidence type="ECO:0000256" key="3">
    <source>
        <dbReference type="ARBA" id="ARBA00023237"/>
    </source>
</evidence>
<keyword evidence="1 4" id="KW-0732">Signal</keyword>